<gene>
    <name evidence="1" type="ORF">D934_11730</name>
</gene>
<dbReference type="EMBL" id="CP006696">
    <property type="protein sequence ID" value="AIC10615.1"/>
    <property type="molecule type" value="Genomic_DNA"/>
</dbReference>
<evidence type="ECO:0000313" key="2">
    <source>
        <dbReference type="Proteomes" id="UP000027215"/>
    </source>
</evidence>
<dbReference type="PATRIC" id="fig|155920.8.peg.2750"/>
<dbReference type="KEGG" id="xfs:D934_11730"/>
<accession>A0A060H5M5</accession>
<proteinExistence type="predicted"/>
<reference evidence="1 2" key="1">
    <citation type="submission" date="2013-08" db="EMBL/GenBank/DDBJ databases">
        <authorList>
            <person name="Stouthamer R."/>
            <person name="Nunney L."/>
        </authorList>
    </citation>
    <scope>NUCLEOTIDE SEQUENCE [LARGE SCALE GENOMIC DNA]</scope>
    <source>
        <strain evidence="2">ann-1</strain>
    </source>
</reference>
<dbReference type="Proteomes" id="UP000027215">
    <property type="component" value="Chromosome"/>
</dbReference>
<dbReference type="HOGENOM" id="CLU_159404_0_0_6"/>
<evidence type="ECO:0000313" key="1">
    <source>
        <dbReference type="EMBL" id="AIC10615.1"/>
    </source>
</evidence>
<protein>
    <submittedName>
        <fullName evidence="1">Uncharacterized protein</fullName>
    </submittedName>
</protein>
<dbReference type="AlphaFoldDB" id="A0A060H5M5"/>
<sequence length="143" mass="15809">MWDLRVFPQDDSVSPGNLFETVMTDHPAILLLRCVLDQDLDRALTLGLMEYVPALGDAMLDPRYPDLPAQLLAAQRRLRQAWAARDRYRARAVRLQRVAAALEMRRATSSAPSSSTGTSSVLPPLAAEILKRAKAKAAGRQDI</sequence>
<organism evidence="1 2">
    <name type="scientific">Xylella fastidiosa subsp. sandyi Ann-1</name>
    <dbReference type="NCBI Taxonomy" id="155920"/>
    <lineage>
        <taxon>Bacteria</taxon>
        <taxon>Pseudomonadati</taxon>
        <taxon>Pseudomonadota</taxon>
        <taxon>Gammaproteobacteria</taxon>
        <taxon>Lysobacterales</taxon>
        <taxon>Lysobacteraceae</taxon>
        <taxon>Xylella</taxon>
    </lineage>
</organism>
<name>A0A060H5M5_XYLFS</name>